<reference evidence="2" key="1">
    <citation type="journal article" date="2019" name="Int. J. Syst. Evol. Microbiol.">
        <title>The Global Catalogue of Microorganisms (GCM) 10K type strain sequencing project: providing services to taxonomists for standard genome sequencing and annotation.</title>
        <authorList>
            <consortium name="The Broad Institute Genomics Platform"/>
            <consortium name="The Broad Institute Genome Sequencing Center for Infectious Disease"/>
            <person name="Wu L."/>
            <person name="Ma J."/>
        </authorList>
    </citation>
    <scope>NUCLEOTIDE SEQUENCE [LARGE SCALE GENOMIC DNA]</scope>
    <source>
        <strain evidence="2">CCUG 55328</strain>
    </source>
</reference>
<dbReference type="EMBL" id="JBHTKR010000003">
    <property type="protein sequence ID" value="MFD1194530.1"/>
    <property type="molecule type" value="Genomic_DNA"/>
</dbReference>
<keyword evidence="2" id="KW-1185">Reference proteome</keyword>
<comment type="caution">
    <text evidence="1">The sequence shown here is derived from an EMBL/GenBank/DDBJ whole genome shotgun (WGS) entry which is preliminary data.</text>
</comment>
<accession>A0ABW3TCN4</accession>
<dbReference type="RefSeq" id="WP_380790123.1">
    <property type="nucleotide sequence ID" value="NZ_JBHTKR010000003.1"/>
</dbReference>
<gene>
    <name evidence="1" type="ORF">ACFQ3C_07600</name>
</gene>
<dbReference type="Proteomes" id="UP001597151">
    <property type="component" value="Unassembled WGS sequence"/>
</dbReference>
<evidence type="ECO:0000313" key="2">
    <source>
        <dbReference type="Proteomes" id="UP001597151"/>
    </source>
</evidence>
<proteinExistence type="predicted"/>
<organism evidence="1 2">
    <name type="scientific">Seohaeicola saemankumensis</name>
    <dbReference type="NCBI Taxonomy" id="481181"/>
    <lineage>
        <taxon>Bacteria</taxon>
        <taxon>Pseudomonadati</taxon>
        <taxon>Pseudomonadota</taxon>
        <taxon>Alphaproteobacteria</taxon>
        <taxon>Rhodobacterales</taxon>
        <taxon>Roseobacteraceae</taxon>
        <taxon>Seohaeicola</taxon>
    </lineage>
</organism>
<name>A0ABW3TCN4_9RHOB</name>
<sequence>MIRGLFSRSDHEVRVKLLHRPFGAPALVGSWTYADRWFVEKTFSGDTLLLGVESDRDTRRALAVRMRGDLAITAVPGGLFRDRVREIMDFDQPLAELAKGPAYGVFWTMAAGFGPAFRARLTALAEGAAPGDTFSNLLHDRDFPGQDGPDVVLYRNYFDDETCLRLRPALWDALQEEAPRALRLGWMQVEHVSFDGETYDFGSRFTLTRDR</sequence>
<protein>
    <submittedName>
        <fullName evidence="1">Uncharacterized protein</fullName>
    </submittedName>
</protein>
<evidence type="ECO:0000313" key="1">
    <source>
        <dbReference type="EMBL" id="MFD1194530.1"/>
    </source>
</evidence>